<protein>
    <recommendedName>
        <fullName evidence="1">Winged helix-turn-helix domain-containing protein</fullName>
    </recommendedName>
</protein>
<keyword evidence="3" id="KW-1185">Reference proteome</keyword>
<dbReference type="RefSeq" id="WP_135244867.1">
    <property type="nucleotide sequence ID" value="NZ_SIHO01000001.1"/>
</dbReference>
<organism evidence="2 3">
    <name type="scientific">Glacieibacterium arshaanense</name>
    <dbReference type="NCBI Taxonomy" id="2511025"/>
    <lineage>
        <taxon>Bacteria</taxon>
        <taxon>Pseudomonadati</taxon>
        <taxon>Pseudomonadota</taxon>
        <taxon>Alphaproteobacteria</taxon>
        <taxon>Sphingomonadales</taxon>
        <taxon>Sphingosinicellaceae</taxon>
        <taxon>Glacieibacterium</taxon>
    </lineage>
</organism>
<accession>A0A4Y9ESJ0</accession>
<dbReference type="InterPro" id="IPR055245">
    <property type="entry name" value="HTH_proteobacteria"/>
</dbReference>
<dbReference type="EMBL" id="SIHO01000001">
    <property type="protein sequence ID" value="TFU06143.1"/>
    <property type="molecule type" value="Genomic_DNA"/>
</dbReference>
<dbReference type="Proteomes" id="UP000297737">
    <property type="component" value="Unassembled WGS sequence"/>
</dbReference>
<gene>
    <name evidence="2" type="ORF">EUV02_03785</name>
</gene>
<name>A0A4Y9ESJ0_9SPHN</name>
<dbReference type="Pfam" id="PF14090">
    <property type="entry name" value="HTH_39"/>
    <property type="match status" value="1"/>
</dbReference>
<sequence>MNIKLSPRAAEVLDYLQSKGRTTPREALLDIDINSGSFTRRISEIREAGYNILVKSHRHPTTNRLYRSYEYSLV</sequence>
<evidence type="ECO:0000313" key="2">
    <source>
        <dbReference type="EMBL" id="TFU06143.1"/>
    </source>
</evidence>
<evidence type="ECO:0000259" key="1">
    <source>
        <dbReference type="Pfam" id="PF14090"/>
    </source>
</evidence>
<reference evidence="2 3" key="1">
    <citation type="submission" date="2019-02" db="EMBL/GenBank/DDBJ databases">
        <title>Polymorphobacter sp. isolated from the lake at the Tibet of China.</title>
        <authorList>
            <person name="Li A."/>
        </authorList>
    </citation>
    <scope>NUCLEOTIDE SEQUENCE [LARGE SCALE GENOMIC DNA]</scope>
    <source>
        <strain evidence="2 3">DJ1R-1</strain>
    </source>
</reference>
<dbReference type="AlphaFoldDB" id="A0A4Y9ESJ0"/>
<feature type="domain" description="Winged helix-turn-helix" evidence="1">
    <location>
        <begin position="10"/>
        <end position="73"/>
    </location>
</feature>
<comment type="caution">
    <text evidence="2">The sequence shown here is derived from an EMBL/GenBank/DDBJ whole genome shotgun (WGS) entry which is preliminary data.</text>
</comment>
<proteinExistence type="predicted"/>
<evidence type="ECO:0000313" key="3">
    <source>
        <dbReference type="Proteomes" id="UP000297737"/>
    </source>
</evidence>
<dbReference type="OrthoDB" id="7596144at2"/>